<dbReference type="InterPro" id="IPR014031">
    <property type="entry name" value="Ketoacyl_synth_C"/>
</dbReference>
<dbReference type="InterPro" id="IPR020841">
    <property type="entry name" value="PKS_Beta-ketoAc_synthase_dom"/>
</dbReference>
<comment type="similarity">
    <text evidence="1 3">Belongs to the thiolase-like superfamily. Beta-ketoacyl-ACP synthases family.</text>
</comment>
<accession>B0LFT8</accession>
<dbReference type="PANTHER" id="PTHR11712:SF336">
    <property type="entry name" value="3-OXOACYL-[ACYL-CARRIER-PROTEIN] SYNTHASE, MITOCHONDRIAL"/>
    <property type="match status" value="1"/>
</dbReference>
<dbReference type="AlphaFoldDB" id="B0LFT8"/>
<dbReference type="GO" id="GO:0005829">
    <property type="term" value="C:cytosol"/>
    <property type="evidence" value="ECO:0007669"/>
    <property type="project" value="TreeGrafter"/>
</dbReference>
<sequence length="425" mass="44519">MKTQVVVTGIGVICSQASSAGELFGRLKDGLSSVRNNARMAASGVSNPACAYIDEHVWDQLEAEQAGRFPDHLGPQARLALHAAGQAVRHAGIDLGAVERKGLFVASNKYTLTSEHLLGIGRHYDADSATVNLDSYVQDERHDAGAYFHKRQDMAALTLAQLYGFDDAVMTPGDACAAGGVSVGTGFRHIAHGELDVALVGATEAMSNYVPLMGFSILGASAPDFNDDPAAISRPFDKDRSGFVMGEGSAFLVLESLEHAQRRGAPILARVSGFAKQVEAYRITASPADGSQYARCMRAALDDAGLDAASIDHVNAHGTSTQSNDSCESAAIKQVFGARAPQVPVTANKSALGHSLAASGAIEAVLSVMSLQEQVLLPTLNFSEGDANTEGLDIVRATRPAPVAHIMSNSFGFGGQNCVLILSTH</sequence>
<evidence type="ECO:0000313" key="5">
    <source>
        <dbReference type="EMBL" id="ABW82983.1"/>
    </source>
</evidence>
<proteinExistence type="inferred from homology"/>
<evidence type="ECO:0000259" key="4">
    <source>
        <dbReference type="PROSITE" id="PS52004"/>
    </source>
</evidence>
<dbReference type="Pfam" id="PF00109">
    <property type="entry name" value="ketoacyl-synt"/>
    <property type="match status" value="1"/>
</dbReference>
<dbReference type="InterPro" id="IPR016039">
    <property type="entry name" value="Thiolase-like"/>
</dbReference>
<evidence type="ECO:0000256" key="2">
    <source>
        <dbReference type="ARBA" id="ARBA00022679"/>
    </source>
</evidence>
<dbReference type="PROSITE" id="PS52004">
    <property type="entry name" value="KS3_2"/>
    <property type="match status" value="1"/>
</dbReference>
<evidence type="ECO:0000256" key="1">
    <source>
        <dbReference type="ARBA" id="ARBA00008467"/>
    </source>
</evidence>
<dbReference type="GO" id="GO:0006633">
    <property type="term" value="P:fatty acid biosynthetic process"/>
    <property type="evidence" value="ECO:0007669"/>
    <property type="project" value="TreeGrafter"/>
</dbReference>
<feature type="domain" description="Ketosynthase family 3 (KS3)" evidence="4">
    <location>
        <begin position="2"/>
        <end position="424"/>
    </location>
</feature>
<organism evidence="5">
    <name type="scientific">uncultured bacterium pEAF66</name>
    <dbReference type="NCBI Taxonomy" id="480414"/>
    <lineage>
        <taxon>Bacteria</taxon>
        <taxon>environmental samples</taxon>
    </lineage>
</organism>
<dbReference type="SMART" id="SM00825">
    <property type="entry name" value="PKS_KS"/>
    <property type="match status" value="1"/>
</dbReference>
<dbReference type="CDD" id="cd00834">
    <property type="entry name" value="KAS_I_II"/>
    <property type="match status" value="1"/>
</dbReference>
<dbReference type="GO" id="GO:0004315">
    <property type="term" value="F:3-oxoacyl-[acyl-carrier-protein] synthase activity"/>
    <property type="evidence" value="ECO:0007669"/>
    <property type="project" value="TreeGrafter"/>
</dbReference>
<dbReference type="InterPro" id="IPR014030">
    <property type="entry name" value="Ketoacyl_synth_N"/>
</dbReference>
<protein>
    <submittedName>
        <fullName evidence="5">3-oxoacyl-(Acyl-carrier-protein) synthase II</fullName>
    </submittedName>
</protein>
<dbReference type="PANTHER" id="PTHR11712">
    <property type="entry name" value="POLYKETIDE SYNTHASE-RELATED"/>
    <property type="match status" value="1"/>
</dbReference>
<keyword evidence="2 3" id="KW-0808">Transferase</keyword>
<evidence type="ECO:0000256" key="3">
    <source>
        <dbReference type="RuleBase" id="RU003694"/>
    </source>
</evidence>
<dbReference type="Gene3D" id="3.40.47.10">
    <property type="match status" value="2"/>
</dbReference>
<dbReference type="EMBL" id="EU099626">
    <property type="protein sequence ID" value="ABW82983.1"/>
    <property type="molecule type" value="Genomic_DNA"/>
</dbReference>
<dbReference type="InterPro" id="IPR000794">
    <property type="entry name" value="Beta-ketoacyl_synthase"/>
</dbReference>
<name>B0LFT8_9BACT</name>
<dbReference type="Pfam" id="PF02801">
    <property type="entry name" value="Ketoacyl-synt_C"/>
    <property type="match status" value="1"/>
</dbReference>
<dbReference type="SUPFAM" id="SSF53901">
    <property type="entry name" value="Thiolase-like"/>
    <property type="match status" value="2"/>
</dbReference>
<reference evidence="5" key="1">
    <citation type="journal article" date="2008" name="Appl. Environ. Microbiol.">
        <title>Forest soil metagenome gene cluster involved in antifungal activity expression in Escherichia coli.</title>
        <authorList>
            <person name="Chung E.J."/>
            <person name="Lim H.K."/>
            <person name="Kim J.C."/>
            <person name="Choi G.J."/>
            <person name="Park E.J."/>
            <person name="Lee M.H."/>
            <person name="Chung Y.R."/>
            <person name="Lee S.W."/>
        </authorList>
    </citation>
    <scope>NUCLEOTIDE SEQUENCE</scope>
</reference>